<gene>
    <name evidence="1" type="ORF">NCTC13159_05045</name>
</gene>
<dbReference type="RefSeq" id="WP_147284661.1">
    <property type="nucleotide sequence ID" value="NZ_CP010310.2"/>
</dbReference>
<dbReference type="EMBL" id="UGSJ01000002">
    <property type="protein sequence ID" value="SUD95573.1"/>
    <property type="molecule type" value="Genomic_DNA"/>
</dbReference>
<name>A0AAJ5D378_PANPU</name>
<dbReference type="Proteomes" id="UP000254589">
    <property type="component" value="Unassembled WGS sequence"/>
</dbReference>
<evidence type="ECO:0000313" key="1">
    <source>
        <dbReference type="EMBL" id="SUD95573.1"/>
    </source>
</evidence>
<protein>
    <submittedName>
        <fullName evidence="1">Uncharacterized protein</fullName>
    </submittedName>
</protein>
<proteinExistence type="predicted"/>
<comment type="caution">
    <text evidence="1">The sequence shown here is derived from an EMBL/GenBank/DDBJ whole genome shotgun (WGS) entry which is preliminary data.</text>
</comment>
<accession>A0AAJ5D378</accession>
<sequence length="77" mass="8268">MIENSALVEHMEVGVVDGSARVVAIRLVYTGPDDDFKAPRKSPMYILQPQQADELIEALTNALEISPGGGRTAPSCQ</sequence>
<evidence type="ECO:0000313" key="2">
    <source>
        <dbReference type="Proteomes" id="UP000254589"/>
    </source>
</evidence>
<dbReference type="AlphaFoldDB" id="A0AAJ5D378"/>
<reference evidence="1 2" key="1">
    <citation type="submission" date="2018-06" db="EMBL/GenBank/DDBJ databases">
        <authorList>
            <consortium name="Pathogen Informatics"/>
            <person name="Doyle S."/>
        </authorList>
    </citation>
    <scope>NUCLEOTIDE SEQUENCE [LARGE SCALE GENOMIC DNA]</scope>
    <source>
        <strain evidence="1 2">NCTC13159</strain>
    </source>
</reference>
<organism evidence="1 2">
    <name type="scientific">Pandoraea pulmonicola</name>
    <dbReference type="NCBI Taxonomy" id="93221"/>
    <lineage>
        <taxon>Bacteria</taxon>
        <taxon>Pseudomonadati</taxon>
        <taxon>Pseudomonadota</taxon>
        <taxon>Betaproteobacteria</taxon>
        <taxon>Burkholderiales</taxon>
        <taxon>Burkholderiaceae</taxon>
        <taxon>Pandoraea</taxon>
    </lineage>
</organism>